<accession>A0A8J4R241</accession>
<feature type="region of interest" description="Disordered" evidence="2">
    <location>
        <begin position="402"/>
        <end position="424"/>
    </location>
</feature>
<dbReference type="Pfam" id="PF23598">
    <property type="entry name" value="LRR_14"/>
    <property type="match status" value="1"/>
</dbReference>
<feature type="compositionally biased region" description="Low complexity" evidence="2">
    <location>
        <begin position="404"/>
        <end position="421"/>
    </location>
</feature>
<evidence type="ECO:0000313" key="4">
    <source>
        <dbReference type="EMBL" id="KAF3956288.1"/>
    </source>
</evidence>
<dbReference type="InterPro" id="IPR055414">
    <property type="entry name" value="LRR_R13L4/SHOC2-like"/>
</dbReference>
<proteinExistence type="predicted"/>
<evidence type="ECO:0000256" key="1">
    <source>
        <dbReference type="ARBA" id="ARBA00022737"/>
    </source>
</evidence>
<dbReference type="EMBL" id="JRKL02003137">
    <property type="protein sequence ID" value="KAF3956288.1"/>
    <property type="molecule type" value="Genomic_DNA"/>
</dbReference>
<organism evidence="4 5">
    <name type="scientific">Castanea mollissima</name>
    <name type="common">Chinese chestnut</name>
    <dbReference type="NCBI Taxonomy" id="60419"/>
    <lineage>
        <taxon>Eukaryota</taxon>
        <taxon>Viridiplantae</taxon>
        <taxon>Streptophyta</taxon>
        <taxon>Embryophyta</taxon>
        <taxon>Tracheophyta</taxon>
        <taxon>Spermatophyta</taxon>
        <taxon>Magnoliopsida</taxon>
        <taxon>eudicotyledons</taxon>
        <taxon>Gunneridae</taxon>
        <taxon>Pentapetalae</taxon>
        <taxon>rosids</taxon>
        <taxon>fabids</taxon>
        <taxon>Fagales</taxon>
        <taxon>Fagaceae</taxon>
        <taxon>Castanea</taxon>
    </lineage>
</organism>
<dbReference type="Gene3D" id="3.80.10.10">
    <property type="entry name" value="Ribonuclease Inhibitor"/>
    <property type="match status" value="1"/>
</dbReference>
<dbReference type="PANTHER" id="PTHR47186:SF45">
    <property type="entry name" value="DISEASE RESISTANCE RPP13-LIKE PROTEIN 1"/>
    <property type="match status" value="1"/>
</dbReference>
<feature type="compositionally biased region" description="Low complexity" evidence="2">
    <location>
        <begin position="9"/>
        <end position="33"/>
    </location>
</feature>
<dbReference type="Proteomes" id="UP000737018">
    <property type="component" value="Unassembled WGS sequence"/>
</dbReference>
<dbReference type="PANTHER" id="PTHR47186">
    <property type="entry name" value="LEUCINE-RICH REPEAT-CONTAINING PROTEIN 57"/>
    <property type="match status" value="1"/>
</dbReference>
<feature type="region of interest" description="Disordered" evidence="2">
    <location>
        <begin position="90"/>
        <end position="112"/>
    </location>
</feature>
<comment type="caution">
    <text evidence="4">The sequence shown here is derived from an EMBL/GenBank/DDBJ whole genome shotgun (WGS) entry which is preliminary data.</text>
</comment>
<gene>
    <name evidence="4" type="ORF">CMV_018572</name>
</gene>
<dbReference type="OrthoDB" id="1110401at2759"/>
<feature type="compositionally biased region" description="Polar residues" evidence="2">
    <location>
        <begin position="41"/>
        <end position="65"/>
    </location>
</feature>
<name>A0A8J4R241_9ROSI</name>
<feature type="region of interest" description="Disordered" evidence="2">
    <location>
        <begin position="193"/>
        <end position="219"/>
    </location>
</feature>
<feature type="compositionally biased region" description="Polar residues" evidence="2">
    <location>
        <begin position="195"/>
        <end position="219"/>
    </location>
</feature>
<dbReference type="AlphaFoldDB" id="A0A8J4R241"/>
<feature type="region of interest" description="Disordered" evidence="2">
    <location>
        <begin position="156"/>
        <end position="179"/>
    </location>
</feature>
<protein>
    <recommendedName>
        <fullName evidence="3">Disease resistance R13L4/SHOC-2-like LRR domain-containing protein</fullName>
    </recommendedName>
</protein>
<sequence>MSSSNDKQTNPAETSTPETSTNPNTTNSNGRNNEVSKKNNVDNSLQRGVQHTPETNDNGNTATSTTSMCFRIPAIHLLKTKKKITKVNSNNEAVAEDSNRRKKEEDNEGMRSQLKMLQKKLTQIEKNVDDLANFRGSPGHNDLKSHLERLQDSVKAFSNSEDSGKKEASTSKKPPAVSPAEIKKEIMNLMKHLSSPETASKAVSSSSTHLQSKTGSNGRSAVHELVNVHQHESFKVSSFYKEIKEIFDGSDEKRKFLLSCFTVFPENAVVKRRIFVYWGVGEELWDASGTEESMPEKIVDGILEEFQEKGLIEPAIKKRKLHVKSYKMHPLVRSAVTMLSQKAGDLFDYDDKGNVLPQKYWTSEPVPRGEPVVKVNVTFPTCKRMCLLKVEEEDQELKQKQLLEKIPSIPKESPSTSSSNSEGRDLEEIVTLFNVNEPFPDLELAWLMKKKDKNAEQIKEPSAKEWLSKMKQAKVVCLGSWPGSVKPHIEVESIEFLEGLTNSTGLRFLSLQGVSRITELPGFIGNHSNLEILDLKECHNLEMLSKEIGKLTKLRYLDLSDCYLLARLPKEISALVQLRVLKGFVISNPPRKGSATLDNLKELKMLRKLTINVNSKDFPTDDDLTALQNIGGGGVLQKLTIAWGATLADQQGESQNGGNASCWQMFKSDPKQTTKQHNPKTVTGNLPKKLEKLDLQCFPKSTATWLTPDSLPDLSKLYIRGGNLATLDRSKWLKVQALRLKYLRELKMNWREVNDSFPHLVYLEKVKCPGIILCPCDQHGVWMKNPDQVERK</sequence>
<keyword evidence="1" id="KW-0677">Repeat</keyword>
<reference evidence="4" key="1">
    <citation type="submission" date="2020-03" db="EMBL/GenBank/DDBJ databases">
        <title>Castanea mollissima Vanexum genome sequencing.</title>
        <authorList>
            <person name="Staton M."/>
        </authorList>
    </citation>
    <scope>NUCLEOTIDE SEQUENCE</scope>
    <source>
        <tissue evidence="4">Leaf</tissue>
    </source>
</reference>
<feature type="domain" description="Disease resistance R13L4/SHOC-2-like LRR" evidence="3">
    <location>
        <begin position="497"/>
        <end position="764"/>
    </location>
</feature>
<evidence type="ECO:0000313" key="5">
    <source>
        <dbReference type="Proteomes" id="UP000737018"/>
    </source>
</evidence>
<dbReference type="InterPro" id="IPR032675">
    <property type="entry name" value="LRR_dom_sf"/>
</dbReference>
<feature type="compositionally biased region" description="Basic and acidic residues" evidence="2">
    <location>
        <begin position="97"/>
        <end position="109"/>
    </location>
</feature>
<feature type="region of interest" description="Disordered" evidence="2">
    <location>
        <begin position="1"/>
        <end position="65"/>
    </location>
</feature>
<keyword evidence="5" id="KW-1185">Reference proteome</keyword>
<evidence type="ECO:0000256" key="2">
    <source>
        <dbReference type="SAM" id="MobiDB-lite"/>
    </source>
</evidence>
<dbReference type="SUPFAM" id="SSF52047">
    <property type="entry name" value="RNI-like"/>
    <property type="match status" value="1"/>
</dbReference>
<evidence type="ECO:0000259" key="3">
    <source>
        <dbReference type="Pfam" id="PF23598"/>
    </source>
</evidence>